<accession>A0AAV4E9S9</accession>
<dbReference type="EMBL" id="BMAT01003563">
    <property type="protein sequence ID" value="GFR57733.1"/>
    <property type="molecule type" value="Genomic_DNA"/>
</dbReference>
<comment type="caution">
    <text evidence="1">The sequence shown here is derived from an EMBL/GenBank/DDBJ whole genome shotgun (WGS) entry which is preliminary data.</text>
</comment>
<proteinExistence type="predicted"/>
<gene>
    <name evidence="1" type="ORF">ElyMa_001753400</name>
</gene>
<reference evidence="1 2" key="1">
    <citation type="journal article" date="2021" name="Elife">
        <title>Chloroplast acquisition without the gene transfer in kleptoplastic sea slugs, Plakobranchus ocellatus.</title>
        <authorList>
            <person name="Maeda T."/>
            <person name="Takahashi S."/>
            <person name="Yoshida T."/>
            <person name="Shimamura S."/>
            <person name="Takaki Y."/>
            <person name="Nagai Y."/>
            <person name="Toyoda A."/>
            <person name="Suzuki Y."/>
            <person name="Arimoto A."/>
            <person name="Ishii H."/>
            <person name="Satoh N."/>
            <person name="Nishiyama T."/>
            <person name="Hasebe M."/>
            <person name="Maruyama T."/>
            <person name="Minagawa J."/>
            <person name="Obokata J."/>
            <person name="Shigenobu S."/>
        </authorList>
    </citation>
    <scope>NUCLEOTIDE SEQUENCE [LARGE SCALE GENOMIC DNA]</scope>
</reference>
<protein>
    <recommendedName>
        <fullName evidence="3">Reverse transcriptase domain-containing protein</fullName>
    </recommendedName>
</protein>
<name>A0AAV4E9S9_9GAST</name>
<keyword evidence="2" id="KW-1185">Reference proteome</keyword>
<dbReference type="AlphaFoldDB" id="A0AAV4E9S9"/>
<dbReference type="Proteomes" id="UP000762676">
    <property type="component" value="Unassembled WGS sequence"/>
</dbReference>
<evidence type="ECO:0008006" key="3">
    <source>
        <dbReference type="Google" id="ProtNLM"/>
    </source>
</evidence>
<evidence type="ECO:0000313" key="1">
    <source>
        <dbReference type="EMBL" id="GFR57733.1"/>
    </source>
</evidence>
<evidence type="ECO:0000313" key="2">
    <source>
        <dbReference type="Proteomes" id="UP000762676"/>
    </source>
</evidence>
<organism evidence="1 2">
    <name type="scientific">Elysia marginata</name>
    <dbReference type="NCBI Taxonomy" id="1093978"/>
    <lineage>
        <taxon>Eukaryota</taxon>
        <taxon>Metazoa</taxon>
        <taxon>Spiralia</taxon>
        <taxon>Lophotrochozoa</taxon>
        <taxon>Mollusca</taxon>
        <taxon>Gastropoda</taxon>
        <taxon>Heterobranchia</taxon>
        <taxon>Euthyneura</taxon>
        <taxon>Panpulmonata</taxon>
        <taxon>Sacoglossa</taxon>
        <taxon>Placobranchoidea</taxon>
        <taxon>Plakobranchidae</taxon>
        <taxon>Elysia</taxon>
    </lineage>
</organism>
<sequence length="93" mass="10654">MPSEIVYADDIDIIGTECISVGDVEKKLKTYKLKVNLDKIEHTCVSKDTEKWKISNKVGSLLGSKEDIERRKQLSNQQIFGTEQTKQKTRLQL</sequence>